<keyword evidence="9" id="KW-1133">Transmembrane helix</keyword>
<keyword evidence="9" id="KW-0472">Membrane</keyword>
<dbReference type="SUPFAM" id="SSF48452">
    <property type="entry name" value="TPR-like"/>
    <property type="match status" value="2"/>
</dbReference>
<evidence type="ECO:0000256" key="2">
    <source>
        <dbReference type="ARBA" id="ARBA00012438"/>
    </source>
</evidence>
<keyword evidence="7 11" id="KW-0067">ATP-binding</keyword>
<evidence type="ECO:0000256" key="8">
    <source>
        <dbReference type="SAM" id="Coils"/>
    </source>
</evidence>
<dbReference type="Gene3D" id="1.25.40.10">
    <property type="entry name" value="Tetratricopeptide repeat domain"/>
    <property type="match status" value="2"/>
</dbReference>
<keyword evidence="3" id="KW-0597">Phosphoprotein</keyword>
<evidence type="ECO:0000256" key="3">
    <source>
        <dbReference type="ARBA" id="ARBA00022553"/>
    </source>
</evidence>
<dbReference type="Gene3D" id="3.30.565.10">
    <property type="entry name" value="Histidine kinase-like ATPase, C-terminal domain"/>
    <property type="match status" value="1"/>
</dbReference>
<evidence type="ECO:0000256" key="7">
    <source>
        <dbReference type="ARBA" id="ARBA00022840"/>
    </source>
</evidence>
<dbReference type="Pfam" id="PF07568">
    <property type="entry name" value="HisKA_2"/>
    <property type="match status" value="1"/>
</dbReference>
<evidence type="ECO:0000256" key="6">
    <source>
        <dbReference type="ARBA" id="ARBA00022777"/>
    </source>
</evidence>
<reference evidence="11" key="1">
    <citation type="submission" date="2022-01" db="EMBL/GenBank/DDBJ databases">
        <authorList>
            <person name="Jo J.-H."/>
            <person name="Im W.-T."/>
        </authorList>
    </citation>
    <scope>NUCLEOTIDE SEQUENCE</scope>
    <source>
        <strain evidence="11">NA20</strain>
    </source>
</reference>
<name>A0ABS9KKI5_9BACT</name>
<dbReference type="Pfam" id="PF02518">
    <property type="entry name" value="HATPase_c"/>
    <property type="match status" value="1"/>
</dbReference>
<dbReference type="EMBL" id="JAKLTR010000001">
    <property type="protein sequence ID" value="MCG2612830.1"/>
    <property type="molecule type" value="Genomic_DNA"/>
</dbReference>
<dbReference type="GO" id="GO:0005524">
    <property type="term" value="F:ATP binding"/>
    <property type="evidence" value="ECO:0007669"/>
    <property type="project" value="UniProtKB-KW"/>
</dbReference>
<accession>A0ABS9KKI5</accession>
<keyword evidence="12" id="KW-1185">Reference proteome</keyword>
<dbReference type="PANTHER" id="PTHR41523:SF8">
    <property type="entry name" value="ETHYLENE RESPONSE SENSOR PROTEIN"/>
    <property type="match status" value="1"/>
</dbReference>
<dbReference type="Proteomes" id="UP001165367">
    <property type="component" value="Unassembled WGS sequence"/>
</dbReference>
<evidence type="ECO:0000313" key="11">
    <source>
        <dbReference type="EMBL" id="MCG2612830.1"/>
    </source>
</evidence>
<dbReference type="InterPro" id="IPR003594">
    <property type="entry name" value="HATPase_dom"/>
</dbReference>
<proteinExistence type="predicted"/>
<keyword evidence="9" id="KW-0812">Transmembrane</keyword>
<dbReference type="SUPFAM" id="SSF55874">
    <property type="entry name" value="ATPase domain of HSP90 chaperone/DNA topoisomerase II/histidine kinase"/>
    <property type="match status" value="1"/>
</dbReference>
<dbReference type="InterPro" id="IPR011990">
    <property type="entry name" value="TPR-like_helical_dom_sf"/>
</dbReference>
<keyword evidence="8" id="KW-0175">Coiled coil</keyword>
<sequence length="772" mass="87276">MILSQRVYQWSLLFFFTFFVQQIGHAQTAADLQLIKKITGNERTDTEAIEKLYHAGDAALDKHGPAPVNITEAEKISGLLKRLGTNPGLQVAQGWGLLLTAKIKRENGEASQARQPALQALEVFKQMGHIRAQAEALIEIGGSYSNDADQLSSKIKYYEQGVELYKQINDKATVSRLKEFVGDLYQLNQQYQPALDNLFEAVRLYQELGMKNLQGVYSLIGAVYSAKDDFAQSLKYNLMAVETGEAAKDSGNLMIAIYNRVGQSYYSMESFSNTLKYFERGLKIAYAIRDTASIQTMQMNVADALRRLGRIDEALDSAKASITIAPIPAWGTLFFEIACFAIYSAAENFPEAERSYQRLLVIYNNPATSEKGRQQIRVTAASYLQQRKRWAESDQLLRAYAEHEKETPITLRKAAAAEKFMFRVDSVNGNWQAANIHLLKFLELNDSIQRELRAKEIGVLQVEFETKQKDKDIQLLTQKSQLQEASLQREKVFRSAFIAVAALMLLLLALFYNRYRLKQKVNQQLENKQTEINEQNERLKRLLDDKEWLLKEVHHRVKNNLQIVISLLNTQSRFLDNEDAIAAIRNSQHRMYAMSIIHQRLYQTENLGTIDVKWYLQELISYMKESFTTGSRISISIDAKPLELDVVQAVPLGLIVNEAVSNAIKYAFPENSGGLVEISMLPGKNGLYTLTIEDNGTGIKEMEEVLQKGTLGLSLIEGLAGQLDGELSMENTDKGFRIRLIFAVRELSGNKAQPTPSAEAMERGDHLKTFKL</sequence>
<dbReference type="InterPro" id="IPR036890">
    <property type="entry name" value="HATPase_C_sf"/>
</dbReference>
<evidence type="ECO:0000256" key="9">
    <source>
        <dbReference type="SAM" id="Phobius"/>
    </source>
</evidence>
<keyword evidence="5" id="KW-0547">Nucleotide-binding</keyword>
<feature type="domain" description="Histidine kinase/HSP90-like ATPase" evidence="10">
    <location>
        <begin position="647"/>
        <end position="746"/>
    </location>
</feature>
<dbReference type="EC" id="2.7.13.3" evidence="2"/>
<protein>
    <recommendedName>
        <fullName evidence="2">histidine kinase</fullName>
        <ecNumber evidence="2">2.7.13.3</ecNumber>
    </recommendedName>
</protein>
<keyword evidence="4" id="KW-0808">Transferase</keyword>
<dbReference type="RefSeq" id="WP_237868058.1">
    <property type="nucleotide sequence ID" value="NZ_JAKLTR010000001.1"/>
</dbReference>
<dbReference type="PANTHER" id="PTHR41523">
    <property type="entry name" value="TWO-COMPONENT SYSTEM SENSOR PROTEIN"/>
    <property type="match status" value="1"/>
</dbReference>
<comment type="caution">
    <text evidence="11">The sequence shown here is derived from an EMBL/GenBank/DDBJ whole genome shotgun (WGS) entry which is preliminary data.</text>
</comment>
<feature type="transmembrane region" description="Helical" evidence="9">
    <location>
        <begin position="492"/>
        <end position="512"/>
    </location>
</feature>
<dbReference type="Pfam" id="PF14938">
    <property type="entry name" value="SNAP"/>
    <property type="match status" value="1"/>
</dbReference>
<dbReference type="Gene3D" id="3.30.450.20">
    <property type="entry name" value="PAS domain"/>
    <property type="match status" value="1"/>
</dbReference>
<evidence type="ECO:0000259" key="10">
    <source>
        <dbReference type="SMART" id="SM00387"/>
    </source>
</evidence>
<gene>
    <name evidence="11" type="ORF">LZZ85_01015</name>
</gene>
<dbReference type="InterPro" id="IPR011495">
    <property type="entry name" value="Sig_transdc_His_kin_sub2_dim/P"/>
</dbReference>
<evidence type="ECO:0000256" key="5">
    <source>
        <dbReference type="ARBA" id="ARBA00022741"/>
    </source>
</evidence>
<feature type="coiled-coil region" evidence="8">
    <location>
        <begin position="518"/>
        <end position="552"/>
    </location>
</feature>
<organism evidence="11 12">
    <name type="scientific">Terrimonas ginsenosidimutans</name>
    <dbReference type="NCBI Taxonomy" id="2908004"/>
    <lineage>
        <taxon>Bacteria</taxon>
        <taxon>Pseudomonadati</taxon>
        <taxon>Bacteroidota</taxon>
        <taxon>Chitinophagia</taxon>
        <taxon>Chitinophagales</taxon>
        <taxon>Chitinophagaceae</taxon>
        <taxon>Terrimonas</taxon>
    </lineage>
</organism>
<keyword evidence="6" id="KW-0418">Kinase</keyword>
<evidence type="ECO:0000256" key="4">
    <source>
        <dbReference type="ARBA" id="ARBA00022679"/>
    </source>
</evidence>
<evidence type="ECO:0000256" key="1">
    <source>
        <dbReference type="ARBA" id="ARBA00000085"/>
    </source>
</evidence>
<dbReference type="SMART" id="SM00387">
    <property type="entry name" value="HATPase_c"/>
    <property type="match status" value="1"/>
</dbReference>
<comment type="catalytic activity">
    <reaction evidence="1">
        <text>ATP + protein L-histidine = ADP + protein N-phospho-L-histidine.</text>
        <dbReference type="EC" id="2.7.13.3"/>
    </reaction>
</comment>
<evidence type="ECO:0000313" key="12">
    <source>
        <dbReference type="Proteomes" id="UP001165367"/>
    </source>
</evidence>